<comment type="caution">
    <text evidence="1">The sequence shown here is derived from an EMBL/GenBank/DDBJ whole genome shotgun (WGS) entry which is preliminary data.</text>
</comment>
<dbReference type="EMBL" id="MTSL01000105">
    <property type="protein sequence ID" value="PJF18757.1"/>
    <property type="molecule type" value="Genomic_DNA"/>
</dbReference>
<accession>A0A2H9TLY7</accession>
<sequence>MGSIVKFVVTDPSLVQHIWLCKKSGYCTGIKLRPNEDSQTFTISLSEVEAVQLGSIYDKKCTLEPKDWDVTYEENGTITVVKLNWKHANDLFPRGDEKEEEGCCRCSLQ</sequence>
<keyword evidence="2" id="KW-1185">Reference proteome</keyword>
<protein>
    <submittedName>
        <fullName evidence="1">Uncharacterized protein</fullName>
    </submittedName>
</protein>
<proteinExistence type="predicted"/>
<gene>
    <name evidence="1" type="ORF">PSACC_01431</name>
</gene>
<name>A0A2H9TLY7_9FUNG</name>
<organism evidence="1 2">
    <name type="scientific">Paramicrosporidium saccamoebae</name>
    <dbReference type="NCBI Taxonomy" id="1246581"/>
    <lineage>
        <taxon>Eukaryota</taxon>
        <taxon>Fungi</taxon>
        <taxon>Fungi incertae sedis</taxon>
        <taxon>Cryptomycota</taxon>
        <taxon>Cryptomycota incertae sedis</taxon>
        <taxon>Paramicrosporidium</taxon>
    </lineage>
</organism>
<reference evidence="1 2" key="1">
    <citation type="submission" date="2016-10" db="EMBL/GenBank/DDBJ databases">
        <title>The genome of Paramicrosporidium saccamoebae is the missing link in understanding Cryptomycota and Microsporidia evolution.</title>
        <authorList>
            <person name="Quandt C.A."/>
            <person name="Beaudet D."/>
            <person name="Corsaro D."/>
            <person name="Michel R."/>
            <person name="Corradi N."/>
            <person name="James T."/>
        </authorList>
    </citation>
    <scope>NUCLEOTIDE SEQUENCE [LARGE SCALE GENOMIC DNA]</scope>
    <source>
        <strain evidence="1 2">KSL3</strain>
    </source>
</reference>
<dbReference type="AlphaFoldDB" id="A0A2H9TLY7"/>
<evidence type="ECO:0000313" key="1">
    <source>
        <dbReference type="EMBL" id="PJF18757.1"/>
    </source>
</evidence>
<evidence type="ECO:0000313" key="2">
    <source>
        <dbReference type="Proteomes" id="UP000240830"/>
    </source>
</evidence>
<dbReference type="Proteomes" id="UP000240830">
    <property type="component" value="Unassembled WGS sequence"/>
</dbReference>